<dbReference type="EMBL" id="DXGD01000015">
    <property type="protein sequence ID" value="HIW98574.1"/>
    <property type="molecule type" value="Genomic_DNA"/>
</dbReference>
<evidence type="ECO:0000256" key="1">
    <source>
        <dbReference type="SAM" id="MobiDB-lite"/>
    </source>
</evidence>
<feature type="domain" description="Helicase XPB/Ssl2 N-terminal" evidence="2">
    <location>
        <begin position="495"/>
        <end position="613"/>
    </location>
</feature>
<accession>A0A9D1UQX7</accession>
<dbReference type="InterPro" id="IPR032830">
    <property type="entry name" value="XPB/Ssl2_N"/>
</dbReference>
<keyword evidence="3" id="KW-0347">Helicase</keyword>
<feature type="compositionally biased region" description="Basic and acidic residues" evidence="1">
    <location>
        <begin position="713"/>
        <end position="722"/>
    </location>
</feature>
<gene>
    <name evidence="3" type="ORF">H9871_00355</name>
</gene>
<feature type="compositionally biased region" description="Polar residues" evidence="1">
    <location>
        <begin position="662"/>
        <end position="680"/>
    </location>
</feature>
<evidence type="ECO:0000313" key="3">
    <source>
        <dbReference type="EMBL" id="HIW98574.1"/>
    </source>
</evidence>
<keyword evidence="3" id="KW-0378">Hydrolase</keyword>
<evidence type="ECO:0000259" key="2">
    <source>
        <dbReference type="Pfam" id="PF13625"/>
    </source>
</evidence>
<evidence type="ECO:0000313" key="4">
    <source>
        <dbReference type="Proteomes" id="UP000824151"/>
    </source>
</evidence>
<keyword evidence="3" id="KW-0547">Nucleotide-binding</keyword>
<reference evidence="3" key="2">
    <citation type="submission" date="2021-04" db="EMBL/GenBank/DDBJ databases">
        <authorList>
            <person name="Gilroy R."/>
        </authorList>
    </citation>
    <scope>NUCLEOTIDE SEQUENCE</scope>
    <source>
        <strain evidence="3">ChiHejej3B27-3195</strain>
    </source>
</reference>
<feature type="compositionally biased region" description="Basic and acidic residues" evidence="1">
    <location>
        <begin position="109"/>
        <end position="125"/>
    </location>
</feature>
<dbReference type="GO" id="GO:0004386">
    <property type="term" value="F:helicase activity"/>
    <property type="evidence" value="ECO:0007669"/>
    <property type="project" value="UniProtKB-KW"/>
</dbReference>
<dbReference type="Proteomes" id="UP000824151">
    <property type="component" value="Unassembled WGS sequence"/>
</dbReference>
<dbReference type="Pfam" id="PF13625">
    <property type="entry name" value="Helicase_C_3"/>
    <property type="match status" value="1"/>
</dbReference>
<sequence length="828" mass="88730">MSGHDAVPAFLELHDVLRELRTRDEEALGALLCERGDLAYPVPADLTTLALRANSEMSLRLFVQRLDSSCLHTLGWTVSCAERGISVQEAMQEQAPVADTAGLSAAQESHLKSSERESSEHESSEHSAPGHSDPGRVRKNLLRLRAACLIVPAQWPGQEGLSKGDLSEQILADEGRNEGELGELRHDEDPLTLQWAVQARLPHVLGSFHAGLGSQAAAQPEPAADELAAPAQLVQQALVRNGSLAAIATTLDDVDDLLAIVEQSPAQTLRTDGVGMRELKRLTTLRRPEQPARDPDIGETGWLLELAAAAGLIELDVKTDDWRLTALAPRWRGAAQHYRIQLLVSGWLLSPRSPLLLRGPHPSARIAPALSRERQRGDAPDLRRLLLRVAAGLAERAAEVIPEDRGTRLYRLHIPDDDQPGPEAFGGLLSQQMLHRHPIYTARVRAALPWIVREAERLGLFAAGALAPAGHALSHSLQEMAAVVESALPPQVETVVVQSDLTAVATGTLSYGAAQALGDLAEKEGRGGVPTYRFSSASLHRGMERGWTSDAIRRWLSQHSLTELPSTLTTLIDDAARSFTAVRIGTAGAWIQVPDEQTRELLLQDSRMQGLGVLALTDDIVITRGTAREIAPELRRLGVKTAAEPGGEARGGESTAKDSDAGPSSQAWVLPSSPWQSTPVRTLGVTAEDPDPTHIAELARSLLSPESGQPDGNRPRSDRDAADPAQSDEADRGAEVARVPGSGQHTVDTDMVGTLRAAVASRRRMRITRVTGHGEASSVVGVPTAVNAGRVRVQLSDKEDDVVMLLHRIGTVEDAPAEGSATSSAANS</sequence>
<reference evidence="3" key="1">
    <citation type="journal article" date="2021" name="PeerJ">
        <title>Extensive microbial diversity within the chicken gut microbiome revealed by metagenomics and culture.</title>
        <authorList>
            <person name="Gilroy R."/>
            <person name="Ravi A."/>
            <person name="Getino M."/>
            <person name="Pursley I."/>
            <person name="Horton D.L."/>
            <person name="Alikhan N.F."/>
            <person name="Baker D."/>
            <person name="Gharbi K."/>
            <person name="Hall N."/>
            <person name="Watson M."/>
            <person name="Adriaenssens E.M."/>
            <person name="Foster-Nyarko E."/>
            <person name="Jarju S."/>
            <person name="Secka A."/>
            <person name="Antonio M."/>
            <person name="Oren A."/>
            <person name="Chaudhuri R.R."/>
            <person name="La Ragione R."/>
            <person name="Hildebrand F."/>
            <person name="Pallen M.J."/>
        </authorList>
    </citation>
    <scope>NUCLEOTIDE SEQUENCE</scope>
    <source>
        <strain evidence="3">ChiHejej3B27-3195</strain>
    </source>
</reference>
<proteinExistence type="predicted"/>
<organism evidence="3 4">
    <name type="scientific">Candidatus Nesterenkonia stercoripullorum</name>
    <dbReference type="NCBI Taxonomy" id="2838701"/>
    <lineage>
        <taxon>Bacteria</taxon>
        <taxon>Bacillati</taxon>
        <taxon>Actinomycetota</taxon>
        <taxon>Actinomycetes</taxon>
        <taxon>Micrococcales</taxon>
        <taxon>Micrococcaceae</taxon>
        <taxon>Nesterenkonia</taxon>
    </lineage>
</organism>
<protein>
    <submittedName>
        <fullName evidence="3">Helicase-associated domain-containing protein</fullName>
    </submittedName>
</protein>
<keyword evidence="3" id="KW-0067">ATP-binding</keyword>
<dbReference type="AlphaFoldDB" id="A0A9D1UQX7"/>
<comment type="caution">
    <text evidence="3">The sequence shown here is derived from an EMBL/GenBank/DDBJ whole genome shotgun (WGS) entry which is preliminary data.</text>
</comment>
<feature type="region of interest" description="Disordered" evidence="1">
    <location>
        <begin position="91"/>
        <end position="136"/>
    </location>
</feature>
<name>A0A9D1UQX7_9MICC</name>
<feature type="region of interest" description="Disordered" evidence="1">
    <location>
        <begin position="638"/>
        <end position="748"/>
    </location>
</feature>